<name>A0A0A0KZS6_CUCSA</name>
<proteinExistence type="predicted"/>
<keyword evidence="2" id="KW-1185">Reference proteome</keyword>
<reference evidence="1 2" key="1">
    <citation type="journal article" date="2009" name="Nat. Genet.">
        <title>The genome of the cucumber, Cucumis sativus L.</title>
        <authorList>
            <person name="Huang S."/>
            <person name="Li R."/>
            <person name="Zhang Z."/>
            <person name="Li L."/>
            <person name="Gu X."/>
            <person name="Fan W."/>
            <person name="Lucas W.J."/>
            <person name="Wang X."/>
            <person name="Xie B."/>
            <person name="Ni P."/>
            <person name="Ren Y."/>
            <person name="Zhu H."/>
            <person name="Li J."/>
            <person name="Lin K."/>
            <person name="Jin W."/>
            <person name="Fei Z."/>
            <person name="Li G."/>
            <person name="Staub J."/>
            <person name="Kilian A."/>
            <person name="van der Vossen E.A."/>
            <person name="Wu Y."/>
            <person name="Guo J."/>
            <person name="He J."/>
            <person name="Jia Z."/>
            <person name="Ren Y."/>
            <person name="Tian G."/>
            <person name="Lu Y."/>
            <person name="Ruan J."/>
            <person name="Qian W."/>
            <person name="Wang M."/>
            <person name="Huang Q."/>
            <person name="Li B."/>
            <person name="Xuan Z."/>
            <person name="Cao J."/>
            <person name="Asan"/>
            <person name="Wu Z."/>
            <person name="Zhang J."/>
            <person name="Cai Q."/>
            <person name="Bai Y."/>
            <person name="Zhao B."/>
            <person name="Han Y."/>
            <person name="Li Y."/>
            <person name="Li X."/>
            <person name="Wang S."/>
            <person name="Shi Q."/>
            <person name="Liu S."/>
            <person name="Cho W.K."/>
            <person name="Kim J.Y."/>
            <person name="Xu Y."/>
            <person name="Heller-Uszynska K."/>
            <person name="Miao H."/>
            <person name="Cheng Z."/>
            <person name="Zhang S."/>
            <person name="Wu J."/>
            <person name="Yang Y."/>
            <person name="Kang H."/>
            <person name="Li M."/>
            <person name="Liang H."/>
            <person name="Ren X."/>
            <person name="Shi Z."/>
            <person name="Wen M."/>
            <person name="Jian M."/>
            <person name="Yang H."/>
            <person name="Zhang G."/>
            <person name="Yang Z."/>
            <person name="Chen R."/>
            <person name="Liu S."/>
            <person name="Li J."/>
            <person name="Ma L."/>
            <person name="Liu H."/>
            <person name="Zhou Y."/>
            <person name="Zhao J."/>
            <person name="Fang X."/>
            <person name="Li G."/>
            <person name="Fang L."/>
            <person name="Li Y."/>
            <person name="Liu D."/>
            <person name="Zheng H."/>
            <person name="Zhang Y."/>
            <person name="Qin N."/>
            <person name="Li Z."/>
            <person name="Yang G."/>
            <person name="Yang S."/>
            <person name="Bolund L."/>
            <person name="Kristiansen K."/>
            <person name="Zheng H."/>
            <person name="Li S."/>
            <person name="Zhang X."/>
            <person name="Yang H."/>
            <person name="Wang J."/>
            <person name="Sun R."/>
            <person name="Zhang B."/>
            <person name="Jiang S."/>
            <person name="Wang J."/>
            <person name="Du Y."/>
            <person name="Li S."/>
        </authorList>
    </citation>
    <scope>NUCLEOTIDE SEQUENCE [LARGE SCALE GENOMIC DNA]</scope>
    <source>
        <strain evidence="2">cv. 9930</strain>
    </source>
</reference>
<organism evidence="1 2">
    <name type="scientific">Cucumis sativus</name>
    <name type="common">Cucumber</name>
    <dbReference type="NCBI Taxonomy" id="3659"/>
    <lineage>
        <taxon>Eukaryota</taxon>
        <taxon>Viridiplantae</taxon>
        <taxon>Streptophyta</taxon>
        <taxon>Embryophyta</taxon>
        <taxon>Tracheophyta</taxon>
        <taxon>Spermatophyta</taxon>
        <taxon>Magnoliopsida</taxon>
        <taxon>eudicotyledons</taxon>
        <taxon>Gunneridae</taxon>
        <taxon>Pentapetalae</taxon>
        <taxon>rosids</taxon>
        <taxon>fabids</taxon>
        <taxon>Cucurbitales</taxon>
        <taxon>Cucurbitaceae</taxon>
        <taxon>Benincaseae</taxon>
        <taxon>Cucumis</taxon>
    </lineage>
</organism>
<dbReference type="EMBL" id="CM002925">
    <property type="protein sequence ID" value="KGN53872.1"/>
    <property type="molecule type" value="Genomic_DNA"/>
</dbReference>
<evidence type="ECO:0000313" key="2">
    <source>
        <dbReference type="Proteomes" id="UP000029981"/>
    </source>
</evidence>
<dbReference type="Gramene" id="KGN53872">
    <property type="protein sequence ID" value="KGN53872"/>
    <property type="gene ID" value="Csa_4G179080"/>
</dbReference>
<reference evidence="1 2" key="3">
    <citation type="journal article" date="2010" name="BMC Genomics">
        <title>Transcriptome sequencing and comparative analysis of cucumber flowers with different sex types.</title>
        <authorList>
            <person name="Guo S."/>
            <person name="Zheng Y."/>
            <person name="Joung J.G."/>
            <person name="Liu S."/>
            <person name="Zhang Z."/>
            <person name="Crasta O.R."/>
            <person name="Sobral B.W."/>
            <person name="Xu Y."/>
            <person name="Huang S."/>
            <person name="Fei Z."/>
        </authorList>
    </citation>
    <scope>NUCLEOTIDE SEQUENCE [LARGE SCALE GENOMIC DNA]</scope>
    <source>
        <strain evidence="2">cv. 9930</strain>
    </source>
</reference>
<gene>
    <name evidence="1" type="ORF">Csa_4G179080</name>
</gene>
<dbReference type="Proteomes" id="UP000029981">
    <property type="component" value="Chromosome 4"/>
</dbReference>
<reference evidence="1 2" key="2">
    <citation type="journal article" date="2009" name="PLoS ONE">
        <title>An integrated genetic and cytogenetic map of the cucumber genome.</title>
        <authorList>
            <person name="Ren Y."/>
            <person name="Zhang Z."/>
            <person name="Liu J."/>
            <person name="Staub J.E."/>
            <person name="Han Y."/>
            <person name="Cheng Z."/>
            <person name="Li X."/>
            <person name="Lu J."/>
            <person name="Miao H."/>
            <person name="Kang H."/>
            <person name="Xie B."/>
            <person name="Gu X."/>
            <person name="Wang X."/>
            <person name="Du Y."/>
            <person name="Jin W."/>
            <person name="Huang S."/>
        </authorList>
    </citation>
    <scope>NUCLEOTIDE SEQUENCE [LARGE SCALE GENOMIC DNA]</scope>
    <source>
        <strain evidence="2">cv. 9930</strain>
    </source>
</reference>
<protein>
    <submittedName>
        <fullName evidence="1">Uncharacterized protein</fullName>
    </submittedName>
</protein>
<dbReference type="AlphaFoldDB" id="A0A0A0KZS6"/>
<sequence>MNNKSDDSDLQRTELMYRLARRATQGRTGFCLTEIPFNTVETSIQPMNEMERCMKRFPVSK</sequence>
<reference evidence="1 2" key="4">
    <citation type="journal article" date="2011" name="BMC Genomics">
        <title>RNA-Seq improves annotation of protein-coding genes in the cucumber genome.</title>
        <authorList>
            <person name="Li Z."/>
            <person name="Zhang Z."/>
            <person name="Yan P."/>
            <person name="Huang S."/>
            <person name="Fei Z."/>
            <person name="Lin K."/>
        </authorList>
    </citation>
    <scope>NUCLEOTIDE SEQUENCE [LARGE SCALE GENOMIC DNA]</scope>
    <source>
        <strain evidence="2">cv. 9930</strain>
    </source>
</reference>
<accession>A0A0A0KZS6</accession>
<evidence type="ECO:0000313" key="1">
    <source>
        <dbReference type="EMBL" id="KGN53872.1"/>
    </source>
</evidence>